<dbReference type="GO" id="GO:0043772">
    <property type="term" value="F:acyl-phosphate glycerol-3-phosphate acyltransferase activity"/>
    <property type="evidence" value="ECO:0007669"/>
    <property type="project" value="UniProtKB-UniRule"/>
</dbReference>
<protein>
    <recommendedName>
        <fullName evidence="10">Glycerol-3-phosphate acyltransferase</fullName>
    </recommendedName>
    <alternativeName>
        <fullName evidence="10">Acyl-PO4 G3P acyltransferase</fullName>
    </alternativeName>
    <alternativeName>
        <fullName evidence="10">Acyl-phosphate--glycerol-3-phosphate acyltransferase</fullName>
    </alternativeName>
    <alternativeName>
        <fullName evidence="10">G3P acyltransferase</fullName>
        <shortName evidence="10">GPAT</shortName>
        <ecNumber evidence="10">2.3.1.275</ecNumber>
    </alternativeName>
    <alternativeName>
        <fullName evidence="10">Lysophosphatidic acid synthase</fullName>
        <shortName evidence="10">LPA synthase</shortName>
    </alternativeName>
</protein>
<dbReference type="AlphaFoldDB" id="A0A1F6T436"/>
<gene>
    <name evidence="10" type="primary">plsY</name>
    <name evidence="11" type="ORF">A2140_08805</name>
</gene>
<dbReference type="InterPro" id="IPR003811">
    <property type="entry name" value="G3P_acylTferase_PlsY"/>
</dbReference>
<dbReference type="PANTHER" id="PTHR30309:SF0">
    <property type="entry name" value="GLYCEROL-3-PHOSPHATE ACYLTRANSFERASE-RELATED"/>
    <property type="match status" value="1"/>
</dbReference>
<dbReference type="UniPathway" id="UPA00085"/>
<comment type="caution">
    <text evidence="11">The sequence shown here is derived from an EMBL/GenBank/DDBJ whole genome shotgun (WGS) entry which is preliminary data.</text>
</comment>
<comment type="catalytic activity">
    <reaction evidence="10">
        <text>an acyl phosphate + sn-glycerol 3-phosphate = a 1-acyl-sn-glycero-3-phosphate + phosphate</text>
        <dbReference type="Rhea" id="RHEA:34075"/>
        <dbReference type="ChEBI" id="CHEBI:43474"/>
        <dbReference type="ChEBI" id="CHEBI:57597"/>
        <dbReference type="ChEBI" id="CHEBI:57970"/>
        <dbReference type="ChEBI" id="CHEBI:59918"/>
        <dbReference type="EC" id="2.3.1.275"/>
    </reaction>
</comment>
<dbReference type="Proteomes" id="UP000178379">
    <property type="component" value="Unassembled WGS sequence"/>
</dbReference>
<keyword evidence="4 10" id="KW-0812">Transmembrane</keyword>
<evidence type="ECO:0000313" key="12">
    <source>
        <dbReference type="Proteomes" id="UP000178379"/>
    </source>
</evidence>
<keyword evidence="5 10" id="KW-1133">Transmembrane helix</keyword>
<name>A0A1F6T436_9PROT</name>
<accession>A0A1F6T436</accession>
<keyword evidence="2 10" id="KW-0444">Lipid biosynthesis</keyword>
<dbReference type="GO" id="GO:0008654">
    <property type="term" value="P:phospholipid biosynthetic process"/>
    <property type="evidence" value="ECO:0007669"/>
    <property type="project" value="UniProtKB-UniRule"/>
</dbReference>
<dbReference type="GO" id="GO:0005886">
    <property type="term" value="C:plasma membrane"/>
    <property type="evidence" value="ECO:0007669"/>
    <property type="project" value="UniProtKB-SubCell"/>
</dbReference>
<evidence type="ECO:0000256" key="8">
    <source>
        <dbReference type="ARBA" id="ARBA00023209"/>
    </source>
</evidence>
<evidence type="ECO:0000256" key="3">
    <source>
        <dbReference type="ARBA" id="ARBA00022679"/>
    </source>
</evidence>
<keyword evidence="11" id="KW-0012">Acyltransferase</keyword>
<dbReference type="STRING" id="1817756.A2140_08805"/>
<keyword evidence="6 10" id="KW-0443">Lipid metabolism</keyword>
<evidence type="ECO:0000256" key="2">
    <source>
        <dbReference type="ARBA" id="ARBA00022516"/>
    </source>
</evidence>
<feature type="transmembrane region" description="Helical" evidence="10">
    <location>
        <begin position="109"/>
        <end position="130"/>
    </location>
</feature>
<evidence type="ECO:0000256" key="1">
    <source>
        <dbReference type="ARBA" id="ARBA00022475"/>
    </source>
</evidence>
<comment type="function">
    <text evidence="10">Catalyzes the transfer of an acyl group from acyl-phosphate (acyl-PO(4)) to glycerol-3-phosphate (G3P) to form lysophosphatidic acid (LPA). This enzyme utilizes acyl-phosphate as fatty acyl donor, but not acyl-CoA or acyl-ACP.</text>
</comment>
<evidence type="ECO:0000313" key="11">
    <source>
        <dbReference type="EMBL" id="OGI39779.1"/>
    </source>
</evidence>
<comment type="subcellular location">
    <subcellularLocation>
        <location evidence="10">Cell membrane</location>
        <topology evidence="10">Multi-pass membrane protein</topology>
    </subcellularLocation>
</comment>
<comment type="subunit">
    <text evidence="10">Probably interacts with PlsX.</text>
</comment>
<dbReference type="Pfam" id="PF02660">
    <property type="entry name" value="G3P_acyltransf"/>
    <property type="match status" value="1"/>
</dbReference>
<evidence type="ECO:0000256" key="4">
    <source>
        <dbReference type="ARBA" id="ARBA00022692"/>
    </source>
</evidence>
<evidence type="ECO:0000256" key="9">
    <source>
        <dbReference type="ARBA" id="ARBA00023264"/>
    </source>
</evidence>
<comment type="similarity">
    <text evidence="10">Belongs to the PlsY family.</text>
</comment>
<dbReference type="EMBL" id="MFSQ01000083">
    <property type="protein sequence ID" value="OGI39779.1"/>
    <property type="molecule type" value="Genomic_DNA"/>
</dbReference>
<sequence>MVLYLLPLAAYLLGSISSAIVISRAMGLTDPRTVGSKNPGATNVLRWGGKLAAALTLAGDILKGVAAVLAARLFTDDPLILASTAGAVFLGHLYPVWHGFRGGKGVATALGAWFALSPWVGVALIAIWLGMAVIFRYSSLAAIVASAAAPFFVWWLAPEPFYLAAMTIMSVLLLYRHRSNIRNLIAGRESRIGQKKTA</sequence>
<dbReference type="EC" id="2.3.1.275" evidence="10"/>
<dbReference type="SMART" id="SM01207">
    <property type="entry name" value="G3P_acyltransf"/>
    <property type="match status" value="1"/>
</dbReference>
<evidence type="ECO:0000256" key="7">
    <source>
        <dbReference type="ARBA" id="ARBA00023136"/>
    </source>
</evidence>
<comment type="pathway">
    <text evidence="10">Lipid metabolism; phospholipid metabolism.</text>
</comment>
<dbReference type="HAMAP" id="MF_01043">
    <property type="entry name" value="PlsY"/>
    <property type="match status" value="1"/>
</dbReference>
<evidence type="ECO:0000256" key="6">
    <source>
        <dbReference type="ARBA" id="ARBA00023098"/>
    </source>
</evidence>
<feature type="transmembrane region" description="Helical" evidence="10">
    <location>
        <begin position="51"/>
        <end position="71"/>
    </location>
</feature>
<dbReference type="NCBIfam" id="TIGR00023">
    <property type="entry name" value="glycerol-3-phosphate 1-O-acyltransferase PlsY"/>
    <property type="match status" value="1"/>
</dbReference>
<evidence type="ECO:0000256" key="10">
    <source>
        <dbReference type="HAMAP-Rule" id="MF_01043"/>
    </source>
</evidence>
<keyword evidence="8 10" id="KW-0594">Phospholipid biosynthesis</keyword>
<dbReference type="PANTHER" id="PTHR30309">
    <property type="entry name" value="INNER MEMBRANE PROTEIN YGIH"/>
    <property type="match status" value="1"/>
</dbReference>
<keyword evidence="9 10" id="KW-1208">Phospholipid metabolism</keyword>
<feature type="transmembrane region" description="Helical" evidence="10">
    <location>
        <begin position="161"/>
        <end position="178"/>
    </location>
</feature>
<reference evidence="11 12" key="1">
    <citation type="journal article" date="2016" name="Nat. Commun.">
        <title>Thousands of microbial genomes shed light on interconnected biogeochemical processes in an aquifer system.</title>
        <authorList>
            <person name="Anantharaman K."/>
            <person name="Brown C.T."/>
            <person name="Hug L.A."/>
            <person name="Sharon I."/>
            <person name="Castelle C.J."/>
            <person name="Probst A.J."/>
            <person name="Thomas B.C."/>
            <person name="Singh A."/>
            <person name="Wilkins M.J."/>
            <person name="Karaoz U."/>
            <person name="Brodie E.L."/>
            <person name="Williams K.H."/>
            <person name="Hubbard S.S."/>
            <person name="Banfield J.F."/>
        </authorList>
    </citation>
    <scope>NUCLEOTIDE SEQUENCE [LARGE SCALE GENOMIC DNA]</scope>
</reference>
<proteinExistence type="inferred from homology"/>
<organism evidence="11 12">
    <name type="scientific">Candidatus Muproteobacteria bacterium RBG_16_62_13</name>
    <dbReference type="NCBI Taxonomy" id="1817756"/>
    <lineage>
        <taxon>Bacteria</taxon>
        <taxon>Pseudomonadati</taxon>
        <taxon>Pseudomonadota</taxon>
        <taxon>Candidatus Muproteobacteria</taxon>
    </lineage>
</organism>
<keyword evidence="7 10" id="KW-0472">Membrane</keyword>
<keyword evidence="1 10" id="KW-1003">Cell membrane</keyword>
<feature type="transmembrane region" description="Helical" evidence="10">
    <location>
        <begin position="78"/>
        <end position="97"/>
    </location>
</feature>
<evidence type="ECO:0000256" key="5">
    <source>
        <dbReference type="ARBA" id="ARBA00022989"/>
    </source>
</evidence>
<keyword evidence="3 10" id="KW-0808">Transferase</keyword>